<comment type="similarity">
    <text evidence="1">Belongs to the cullin family.</text>
</comment>
<dbReference type="AlphaFoldDB" id="A0A8S3EXP4"/>
<comment type="caution">
    <text evidence="3">The sequence shown here is derived from an EMBL/GenBank/DDBJ whole genome shotgun (WGS) entry which is preliminary data.</text>
</comment>
<dbReference type="InterPro" id="IPR016158">
    <property type="entry name" value="Cullin_homology"/>
</dbReference>
<dbReference type="PROSITE" id="PS50069">
    <property type="entry name" value="CULLIN_2"/>
    <property type="match status" value="1"/>
</dbReference>
<feature type="non-terminal residue" evidence="3">
    <location>
        <position position="1"/>
    </location>
</feature>
<evidence type="ECO:0000313" key="3">
    <source>
        <dbReference type="EMBL" id="CAF5090858.1"/>
    </source>
</evidence>
<evidence type="ECO:0000256" key="1">
    <source>
        <dbReference type="PROSITE-ProRule" id="PRU00330"/>
    </source>
</evidence>
<dbReference type="InterPro" id="IPR045093">
    <property type="entry name" value="Cullin"/>
</dbReference>
<dbReference type="EMBL" id="CAJOBJ010334973">
    <property type="protein sequence ID" value="CAF5187735.1"/>
    <property type="molecule type" value="Genomic_DNA"/>
</dbReference>
<dbReference type="PANTHER" id="PTHR11932">
    <property type="entry name" value="CULLIN"/>
    <property type="match status" value="1"/>
</dbReference>
<sequence>MFQDMKISDDLNVKFLEYLKSESKLCVQNQTMPNLVGLDFNIHANSWPISQLMNNTFVIPQPMEKPLRLFEEFYNKQYNGRKLFWIYNLSNGELRISILDRSYFVTMGTYQMAILLLFNQHQHLKLNEIEEATKINMKEIEKQILPLIENKFLISES</sequence>
<name>A0A8S3EXP4_9BILA</name>
<evidence type="ECO:0000313" key="4">
    <source>
        <dbReference type="EMBL" id="CAF5187735.1"/>
    </source>
</evidence>
<dbReference type="SUPFAM" id="SSF75632">
    <property type="entry name" value="Cullin homology domain"/>
    <property type="match status" value="1"/>
</dbReference>
<dbReference type="Gene3D" id="3.30.230.130">
    <property type="entry name" value="Cullin, Chain C, Domain 2"/>
    <property type="match status" value="1"/>
</dbReference>
<organism evidence="3 5">
    <name type="scientific">Rotaria magnacalcarata</name>
    <dbReference type="NCBI Taxonomy" id="392030"/>
    <lineage>
        <taxon>Eukaryota</taxon>
        <taxon>Metazoa</taxon>
        <taxon>Spiralia</taxon>
        <taxon>Gnathifera</taxon>
        <taxon>Rotifera</taxon>
        <taxon>Eurotatoria</taxon>
        <taxon>Bdelloidea</taxon>
        <taxon>Philodinida</taxon>
        <taxon>Philodinidae</taxon>
        <taxon>Rotaria</taxon>
    </lineage>
</organism>
<dbReference type="SMART" id="SM00182">
    <property type="entry name" value="CULLIN"/>
    <property type="match status" value="1"/>
</dbReference>
<feature type="domain" description="Cullin family profile" evidence="2">
    <location>
        <begin position="1"/>
        <end position="148"/>
    </location>
</feature>
<accession>A0A8S3EXP4</accession>
<reference evidence="3" key="1">
    <citation type="submission" date="2021-02" db="EMBL/GenBank/DDBJ databases">
        <authorList>
            <person name="Nowell W R."/>
        </authorList>
    </citation>
    <scope>NUCLEOTIDE SEQUENCE</scope>
</reference>
<protein>
    <recommendedName>
        <fullName evidence="2">Cullin family profile domain-containing protein</fullName>
    </recommendedName>
</protein>
<dbReference type="InterPro" id="IPR059120">
    <property type="entry name" value="Cullin-like_AB"/>
</dbReference>
<dbReference type="GO" id="GO:0031625">
    <property type="term" value="F:ubiquitin protein ligase binding"/>
    <property type="evidence" value="ECO:0007669"/>
    <property type="project" value="InterPro"/>
</dbReference>
<dbReference type="Proteomes" id="UP000681967">
    <property type="component" value="Unassembled WGS sequence"/>
</dbReference>
<gene>
    <name evidence="3" type="ORF">BYL167_LOCUS63145</name>
    <name evidence="4" type="ORF">GIL414_LOCUS71772</name>
</gene>
<evidence type="ECO:0000313" key="5">
    <source>
        <dbReference type="Proteomes" id="UP000681967"/>
    </source>
</evidence>
<proteinExistence type="inferred from homology"/>
<evidence type="ECO:0000259" key="2">
    <source>
        <dbReference type="PROSITE" id="PS50069"/>
    </source>
</evidence>
<dbReference type="EMBL" id="CAJOBH010236042">
    <property type="protein sequence ID" value="CAF5090858.1"/>
    <property type="molecule type" value="Genomic_DNA"/>
</dbReference>
<dbReference type="InterPro" id="IPR036317">
    <property type="entry name" value="Cullin_homology_sf"/>
</dbReference>
<dbReference type="GO" id="GO:0006511">
    <property type="term" value="P:ubiquitin-dependent protein catabolic process"/>
    <property type="evidence" value="ECO:0007669"/>
    <property type="project" value="InterPro"/>
</dbReference>
<dbReference type="Proteomes" id="UP000681720">
    <property type="component" value="Unassembled WGS sequence"/>
</dbReference>
<dbReference type="Pfam" id="PF26557">
    <property type="entry name" value="Cullin_AB"/>
    <property type="match status" value="1"/>
</dbReference>